<dbReference type="SUPFAM" id="SSF52540">
    <property type="entry name" value="P-loop containing nucleoside triphosphate hydrolases"/>
    <property type="match status" value="1"/>
</dbReference>
<evidence type="ECO:0000256" key="1">
    <source>
        <dbReference type="SAM" id="MobiDB-lite"/>
    </source>
</evidence>
<feature type="compositionally biased region" description="Low complexity" evidence="1">
    <location>
        <begin position="438"/>
        <end position="447"/>
    </location>
</feature>
<gene>
    <name evidence="3" type="ORF">GXW76_11140</name>
</gene>
<name>A0A9X9WX49_9PROT</name>
<evidence type="ECO:0000259" key="2">
    <source>
        <dbReference type="Pfam" id="PF08707"/>
    </source>
</evidence>
<proteinExistence type="predicted"/>
<comment type="caution">
    <text evidence="3">The sequence shown here is derived from an EMBL/GenBank/DDBJ whole genome shotgun (WGS) entry which is preliminary data.</text>
</comment>
<dbReference type="InterPro" id="IPR014819">
    <property type="entry name" value="PriCT_2"/>
</dbReference>
<dbReference type="Proteomes" id="UP001138751">
    <property type="component" value="Unassembled WGS sequence"/>
</dbReference>
<dbReference type="Gene3D" id="3.40.50.300">
    <property type="entry name" value="P-loop containing nucleotide triphosphate hydrolases"/>
    <property type="match status" value="1"/>
</dbReference>
<dbReference type="AlphaFoldDB" id="A0A9X9WX49"/>
<sequence>MDSLADVVTAFSANDDDDDTERLFALPLPTWTERDDHDPDTVTIARAKPGHRAHKIIRADRTSDYDAGRIFTYRTVQVPDMDALWSLLQQQLHERHEFLLPYARPLVEKGRRLKARQADGAEPTLKQKPSRILALDIDKVALPEGWSFSAEPERAARWIAAEYLPSPLNETDVIVQATSSAGLPGKDGLARVRVFCMLDRPLADYQLKAWAESACVQCDASIWTATQPIYTSNPVFDGVPDPLNERLWRFRPGASAAMLAVPDVKAPTHEPDDWDGELMHEAELEATLTALPNDRTDWNSWNSVGMATYAASGGRGYGLNSWETWSARNPDHGASGTCEARWRHYRRSPPTATGPGALVMRVRRALGNMEWEPNGYELLVQRGEAPPLAQAPDGSWMPDRSWVRGEDGRWCPPQAVGVMREPADAAKVRECGPGDEIASAGSVAPARRSPPPPRQWLHGTDLLIGHVSVLVAPGSYGKSALAVAMALSLATKPMLGSKVYGSNRKVLFLSQDDDSDEMCRRTIAAEVHHNAAFGDRLVMFGMDDIARLHPDGLRFNRDQGSRKEVDASGMARLDWLIQQHKPDLVVMDPLLGFCPAGVNDNGCMTAVMGKLQEMASRLRVAMLVLHHERKGARDDTDAEAAMGAASIINKARVGLRLVRMTPAECQTYGVLPWDAWRHVSINDAKVNLAPAGARRWVRLEGVPINNGTPNYPEGDTVQTVQPWEPVATGHEFDLSTLRAVVARIASGTRDEQGAAAPFSPATARKGGRLFAKPIADVLRPGWGGRNMGEHQESSMAAAAVARAAVRGWIVERSTRAKKPQGGTRPVKGLYAAWHATPWAGEPPPGAFVVSANTD</sequence>
<reference evidence="3" key="1">
    <citation type="submission" date="2020-01" db="EMBL/GenBank/DDBJ databases">
        <authorList>
            <person name="Rat A."/>
        </authorList>
    </citation>
    <scope>NUCLEOTIDE SEQUENCE</scope>
    <source>
        <strain evidence="3">LMG 31231</strain>
    </source>
</reference>
<dbReference type="RefSeq" id="WP_211862103.1">
    <property type="nucleotide sequence ID" value="NZ_JAAEDM010000024.1"/>
</dbReference>
<organism evidence="3 4">
    <name type="scientific">Neoroseomonas soli</name>
    <dbReference type="NCBI Taxonomy" id="1081025"/>
    <lineage>
        <taxon>Bacteria</taxon>
        <taxon>Pseudomonadati</taxon>
        <taxon>Pseudomonadota</taxon>
        <taxon>Alphaproteobacteria</taxon>
        <taxon>Acetobacterales</taxon>
        <taxon>Acetobacteraceae</taxon>
        <taxon>Neoroseomonas</taxon>
    </lineage>
</organism>
<dbReference type="Pfam" id="PF08707">
    <property type="entry name" value="PriCT_2"/>
    <property type="match status" value="1"/>
</dbReference>
<reference evidence="3" key="2">
    <citation type="journal article" date="2021" name="Syst. Appl. Microbiol.">
        <title>Roseomonas hellenica sp. nov., isolated from roots of wild-growing Alkanna tinctoria.</title>
        <authorList>
            <person name="Rat A."/>
            <person name="Naranjo H.D."/>
            <person name="Lebbe L."/>
            <person name="Cnockaert M."/>
            <person name="Krigas N."/>
            <person name="Grigoriadou K."/>
            <person name="Maloupa E."/>
            <person name="Willems A."/>
        </authorList>
    </citation>
    <scope>NUCLEOTIDE SEQUENCE</scope>
    <source>
        <strain evidence="3">LMG 31231</strain>
    </source>
</reference>
<feature type="domain" description="Primase C-terminal 2" evidence="2">
    <location>
        <begin position="287"/>
        <end position="358"/>
    </location>
</feature>
<evidence type="ECO:0000313" key="4">
    <source>
        <dbReference type="Proteomes" id="UP001138751"/>
    </source>
</evidence>
<dbReference type="EMBL" id="JAAEDM010000024">
    <property type="protein sequence ID" value="MBR0671728.1"/>
    <property type="molecule type" value="Genomic_DNA"/>
</dbReference>
<evidence type="ECO:0000313" key="3">
    <source>
        <dbReference type="EMBL" id="MBR0671728.1"/>
    </source>
</evidence>
<dbReference type="InterPro" id="IPR027417">
    <property type="entry name" value="P-loop_NTPase"/>
</dbReference>
<protein>
    <submittedName>
        <fullName evidence="3">AAA family ATPase</fullName>
    </submittedName>
</protein>
<dbReference type="GO" id="GO:0016817">
    <property type="term" value="F:hydrolase activity, acting on acid anhydrides"/>
    <property type="evidence" value="ECO:0007669"/>
    <property type="project" value="InterPro"/>
</dbReference>
<feature type="region of interest" description="Disordered" evidence="1">
    <location>
        <begin position="434"/>
        <end position="454"/>
    </location>
</feature>
<keyword evidence="4" id="KW-1185">Reference proteome</keyword>
<dbReference type="Pfam" id="PF13481">
    <property type="entry name" value="AAA_25"/>
    <property type="match status" value="1"/>
</dbReference>
<accession>A0A9X9WX49</accession>